<evidence type="ECO:0000256" key="1">
    <source>
        <dbReference type="ARBA" id="ARBA00004496"/>
    </source>
</evidence>
<keyword evidence="6" id="KW-0228">DNA excision</keyword>
<dbReference type="PANTHER" id="PTHR43152:SF3">
    <property type="entry name" value="UVRABC SYSTEM PROTEIN A"/>
    <property type="match status" value="1"/>
</dbReference>
<sequence>LDVLHVRSDLARILRSLSQTSCPDCGDLCRQLDDDQAVELLQGEEAVSARSLVVAPMRLTQPPTDSVYDELVRAGFPRVLVEGQVTRIDADDAEGRALTRRVSRLDVVIDRLVPSEATPSRLGEAIRNARAMAQGQALVRIEQDGSERWFSRQFSCRACGWQGEQPLWDRWLEGIDLLDQLDSEGEPDRANETRLAGRPVWDLAGCSIGELDLWLVDVGEHAAEDRKSLIGHCRSKLTPALELGLGSIGLWRSWNRLAFGERTLLSVAVAIASRLGSLMYVVQHPLSGLDDSSLSRTLHGLSRLVEAGGTVVYVDAAPTVVAKAQLVIDLATADADSPTEIPPRSDGASEGVLVLRPRPRSRGGDLANLDPGLELDLPLGQLVCVDGPSGSGKSALLGQIARALSGSGGDADYAIDGTHL</sequence>
<keyword evidence="5" id="KW-0227">DNA damage</keyword>
<dbReference type="GO" id="GO:0005524">
    <property type="term" value="F:ATP binding"/>
    <property type="evidence" value="ECO:0007669"/>
    <property type="project" value="UniProtKB-KW"/>
</dbReference>
<dbReference type="EMBL" id="UINC01080383">
    <property type="protein sequence ID" value="SVC23271.1"/>
    <property type="molecule type" value="Genomic_DNA"/>
</dbReference>
<dbReference type="Gene3D" id="3.30.190.20">
    <property type="match status" value="1"/>
</dbReference>
<keyword evidence="8" id="KW-0267">Excision nuclease</keyword>
<keyword evidence="10" id="KW-0234">DNA repair</keyword>
<evidence type="ECO:0000259" key="11">
    <source>
        <dbReference type="Pfam" id="PF17760"/>
    </source>
</evidence>
<keyword evidence="9" id="KW-0238">DNA-binding</keyword>
<dbReference type="GO" id="GO:0004518">
    <property type="term" value="F:nuclease activity"/>
    <property type="evidence" value="ECO:0007669"/>
    <property type="project" value="UniProtKB-KW"/>
</dbReference>
<name>A0A382KKR4_9ZZZZ</name>
<gene>
    <name evidence="12" type="ORF">METZ01_LOCUS276125</name>
</gene>
<evidence type="ECO:0000256" key="8">
    <source>
        <dbReference type="ARBA" id="ARBA00022881"/>
    </source>
</evidence>
<evidence type="ECO:0000256" key="2">
    <source>
        <dbReference type="ARBA" id="ARBA00022490"/>
    </source>
</evidence>
<organism evidence="12">
    <name type="scientific">marine metagenome</name>
    <dbReference type="NCBI Taxonomy" id="408172"/>
    <lineage>
        <taxon>unclassified sequences</taxon>
        <taxon>metagenomes</taxon>
        <taxon>ecological metagenomes</taxon>
    </lineage>
</organism>
<evidence type="ECO:0000256" key="7">
    <source>
        <dbReference type="ARBA" id="ARBA00022840"/>
    </source>
</evidence>
<evidence type="ECO:0000313" key="12">
    <source>
        <dbReference type="EMBL" id="SVC23271.1"/>
    </source>
</evidence>
<evidence type="ECO:0000256" key="9">
    <source>
        <dbReference type="ARBA" id="ARBA00023125"/>
    </source>
</evidence>
<protein>
    <recommendedName>
        <fullName evidence="11">UvrA interaction domain-containing protein</fullName>
    </recommendedName>
</protein>
<keyword evidence="2" id="KW-0963">Cytoplasm</keyword>
<dbReference type="InterPro" id="IPR041102">
    <property type="entry name" value="UvrA_inter"/>
</dbReference>
<dbReference type="InterPro" id="IPR027417">
    <property type="entry name" value="P-loop_NTPase"/>
</dbReference>
<evidence type="ECO:0000256" key="10">
    <source>
        <dbReference type="ARBA" id="ARBA00023204"/>
    </source>
</evidence>
<evidence type="ECO:0000256" key="4">
    <source>
        <dbReference type="ARBA" id="ARBA00022741"/>
    </source>
</evidence>
<dbReference type="PANTHER" id="PTHR43152">
    <property type="entry name" value="UVRABC SYSTEM PROTEIN A"/>
    <property type="match status" value="1"/>
</dbReference>
<proteinExistence type="predicted"/>
<dbReference type="GO" id="GO:0005737">
    <property type="term" value="C:cytoplasm"/>
    <property type="evidence" value="ECO:0007669"/>
    <property type="project" value="UniProtKB-SubCell"/>
</dbReference>
<dbReference type="Gene3D" id="3.40.50.300">
    <property type="entry name" value="P-loop containing nucleotide triphosphate hydrolases"/>
    <property type="match status" value="2"/>
</dbReference>
<accession>A0A382KKR4</accession>
<dbReference type="GO" id="GO:0006281">
    <property type="term" value="P:DNA repair"/>
    <property type="evidence" value="ECO:0007669"/>
    <property type="project" value="UniProtKB-KW"/>
</dbReference>
<feature type="domain" description="UvrA interaction" evidence="11">
    <location>
        <begin position="49"/>
        <end position="142"/>
    </location>
</feature>
<comment type="subcellular location">
    <subcellularLocation>
        <location evidence="1">Cytoplasm</location>
    </subcellularLocation>
</comment>
<evidence type="ECO:0000256" key="6">
    <source>
        <dbReference type="ARBA" id="ARBA00022769"/>
    </source>
</evidence>
<dbReference type="AlphaFoldDB" id="A0A382KKR4"/>
<keyword evidence="3" id="KW-0677">Repeat</keyword>
<feature type="non-terminal residue" evidence="12">
    <location>
        <position position="420"/>
    </location>
</feature>
<dbReference type="GO" id="GO:0003677">
    <property type="term" value="F:DNA binding"/>
    <property type="evidence" value="ECO:0007669"/>
    <property type="project" value="UniProtKB-KW"/>
</dbReference>
<dbReference type="Gene3D" id="1.20.1580.10">
    <property type="entry name" value="ABC transporter ATPase like domain"/>
    <property type="match status" value="1"/>
</dbReference>
<dbReference type="Pfam" id="PF17760">
    <property type="entry name" value="UvrA_inter"/>
    <property type="match status" value="1"/>
</dbReference>
<keyword evidence="7" id="KW-0067">ATP-binding</keyword>
<reference evidence="12" key="1">
    <citation type="submission" date="2018-05" db="EMBL/GenBank/DDBJ databases">
        <authorList>
            <person name="Lanie J.A."/>
            <person name="Ng W.-L."/>
            <person name="Kazmierczak K.M."/>
            <person name="Andrzejewski T.M."/>
            <person name="Davidsen T.M."/>
            <person name="Wayne K.J."/>
            <person name="Tettelin H."/>
            <person name="Glass J.I."/>
            <person name="Rusch D."/>
            <person name="Podicherti R."/>
            <person name="Tsui H.-C.T."/>
            <person name="Winkler M.E."/>
        </authorList>
    </citation>
    <scope>NUCLEOTIDE SEQUENCE</scope>
</reference>
<keyword evidence="4" id="KW-0547">Nucleotide-binding</keyword>
<dbReference type="SUPFAM" id="SSF52540">
    <property type="entry name" value="P-loop containing nucleoside triphosphate hydrolases"/>
    <property type="match status" value="1"/>
</dbReference>
<evidence type="ECO:0000256" key="5">
    <source>
        <dbReference type="ARBA" id="ARBA00022763"/>
    </source>
</evidence>
<evidence type="ECO:0000256" key="3">
    <source>
        <dbReference type="ARBA" id="ARBA00022737"/>
    </source>
</evidence>
<feature type="non-terminal residue" evidence="12">
    <location>
        <position position="1"/>
    </location>
</feature>